<evidence type="ECO:0000313" key="4">
    <source>
        <dbReference type="EMBL" id="SPC83853.1"/>
    </source>
</evidence>
<feature type="compositionally biased region" description="Polar residues" evidence="2">
    <location>
        <begin position="330"/>
        <end position="343"/>
    </location>
</feature>
<dbReference type="InterPro" id="IPR021109">
    <property type="entry name" value="Peptidase_aspartic_dom_sf"/>
</dbReference>
<dbReference type="InterPro" id="IPR043128">
    <property type="entry name" value="Rev_trsase/Diguanyl_cyclase"/>
</dbReference>
<dbReference type="Gene3D" id="3.30.420.10">
    <property type="entry name" value="Ribonuclease H-like superfamily/Ribonuclease H"/>
    <property type="match status" value="1"/>
</dbReference>
<feature type="region of interest" description="Disordered" evidence="2">
    <location>
        <begin position="132"/>
        <end position="156"/>
    </location>
</feature>
<dbReference type="SUPFAM" id="SSF56672">
    <property type="entry name" value="DNA/RNA polymerases"/>
    <property type="match status" value="1"/>
</dbReference>
<dbReference type="AlphaFoldDB" id="A0A2N9F9K8"/>
<dbReference type="GO" id="GO:0003676">
    <property type="term" value="F:nucleic acid binding"/>
    <property type="evidence" value="ECO:0007669"/>
    <property type="project" value="InterPro"/>
</dbReference>
<dbReference type="PROSITE" id="PS50879">
    <property type="entry name" value="RNASE_H_1"/>
    <property type="match status" value="1"/>
</dbReference>
<dbReference type="InterPro" id="IPR002156">
    <property type="entry name" value="RNaseH_domain"/>
</dbReference>
<feature type="region of interest" description="Disordered" evidence="2">
    <location>
        <begin position="86"/>
        <end position="114"/>
    </location>
</feature>
<reference evidence="4" key="1">
    <citation type="submission" date="2018-02" db="EMBL/GenBank/DDBJ databases">
        <authorList>
            <person name="Cohen D.B."/>
            <person name="Kent A.D."/>
        </authorList>
    </citation>
    <scope>NUCLEOTIDE SEQUENCE</scope>
</reference>
<evidence type="ECO:0000259" key="3">
    <source>
        <dbReference type="PROSITE" id="PS50879"/>
    </source>
</evidence>
<proteinExistence type="predicted"/>
<dbReference type="Gene3D" id="3.10.10.10">
    <property type="entry name" value="HIV Type 1 Reverse Transcriptase, subunit A, domain 1"/>
    <property type="match status" value="2"/>
</dbReference>
<gene>
    <name evidence="4" type="ORF">FSB_LOCUS11735</name>
</gene>
<dbReference type="GO" id="GO:0004523">
    <property type="term" value="F:RNA-DNA hybrid ribonuclease activity"/>
    <property type="evidence" value="ECO:0007669"/>
    <property type="project" value="InterPro"/>
</dbReference>
<protein>
    <recommendedName>
        <fullName evidence="3">RNase H type-1 domain-containing protein</fullName>
    </recommendedName>
</protein>
<dbReference type="CDD" id="cd00303">
    <property type="entry name" value="retropepsin_like"/>
    <property type="match status" value="1"/>
</dbReference>
<dbReference type="InterPro" id="IPR036397">
    <property type="entry name" value="RNaseH_sf"/>
</dbReference>
<dbReference type="InterPro" id="IPR000477">
    <property type="entry name" value="RT_dom"/>
</dbReference>
<dbReference type="EMBL" id="OIVN01000669">
    <property type="protein sequence ID" value="SPC83853.1"/>
    <property type="molecule type" value="Genomic_DNA"/>
</dbReference>
<dbReference type="Pfam" id="PF13456">
    <property type="entry name" value="RVT_3"/>
    <property type="match status" value="1"/>
</dbReference>
<accession>A0A2N9F9K8</accession>
<dbReference type="CDD" id="cd01647">
    <property type="entry name" value="RT_LTR"/>
    <property type="match status" value="1"/>
</dbReference>
<dbReference type="CDD" id="cd09279">
    <property type="entry name" value="RNase_HI_like"/>
    <property type="match status" value="1"/>
</dbReference>
<feature type="domain" description="RNase H type-1" evidence="3">
    <location>
        <begin position="802"/>
        <end position="931"/>
    </location>
</feature>
<evidence type="ECO:0000256" key="2">
    <source>
        <dbReference type="SAM" id="MobiDB-lite"/>
    </source>
</evidence>
<dbReference type="PANTHER" id="PTHR48475">
    <property type="entry name" value="RIBONUCLEASE H"/>
    <property type="match status" value="1"/>
</dbReference>
<sequence>MSRSAPVPPKPAEIPARQAPVYDKHLYHLSVLTSQQDRLQDHLVLRRHQDHLTDLLSTLHLPPRSFLLLDMLTSVNIWREISDLKKAARGMSPAKERPRKRLQKSDRERSGTSLNAHIEDWAETPLLKRNATHSADPSVTVRATGGGNECSDKGVSDRCDRSVLPPIVPKKKVRRGEQGAVWKALDLVSSSPFSEEIEQAKLPERFTAPRLKVYNGRTDPVAHIGQASKSSPIPTNYASPSFKAFQTVFKEPIYRILDKIKGQPFFVWPPKLIGDPTARNHNLHCLYHHDKGHLTENCHKYKTHLEQLVADGHLSDYVDPNLTEYKPRGTTANRSGTSGSTLADVQMPHSDPLVITLRIGNYDVKRVLIDQGSFAEVMYKGLYEQLSLKEVDLDDFSSPVFGFSGESTIPLGKTTLPVLTGLINLQTRFIVIHGSSPYNAIMRKDWLHRMKAVPSTLHQKLRFPTEEGIMETPGTMMGKATAEKDLEKICFDPSEPEFYFLIGTNLSLTDREELIAFLIEFQDVFAWSVYEAPGVSLDLACHSLNISSEAKPISQKRRKLAFKRAEIVAKEVDRLLEANTIRPIQYLTWLSNTVVVRKKNGKWRVCVDFTDLNKACPKDPFPLPRIDQLEKMTFITPKGIYCYKVMFLGLKNAGATYQRMVTDMFGHLIGKTVEVYIDDMLIKSVRKVNHVKDLREVLGVLRSNKLRLNASKCIFGVSSSKFLSHMISYNGVEANPDQISALLNLEPPKDAKQGVHLGSLGVEYKPQTSIKGQVLADFMAEFQGKGGNSEPTNISSPHTKEESSGWKLFVDGASNMKGAGAGAVLVSPEGLILEQAVRLGFLASNNEAKYEALLIGLRSAIRLGADRLQVFCDSQMVVNHILGEYLARDERMLSYLSIVKSLLFKFDFVQVEQIKREHNSHADILAKLATALESDLYRTVTVEVLSTSSTLIDTMDRVCSTSSVASWMDPLIAYLRDDCLPEDPKAASIIKRKAPSYWLSREGNLYKRSFSGP</sequence>
<dbReference type="GO" id="GO:0006310">
    <property type="term" value="P:DNA recombination"/>
    <property type="evidence" value="ECO:0007669"/>
    <property type="project" value="UniProtKB-KW"/>
</dbReference>
<name>A0A2N9F9K8_FAGSY</name>
<dbReference type="Gene3D" id="2.40.70.10">
    <property type="entry name" value="Acid Proteases"/>
    <property type="match status" value="1"/>
</dbReference>
<organism evidence="4">
    <name type="scientific">Fagus sylvatica</name>
    <name type="common">Beechnut</name>
    <dbReference type="NCBI Taxonomy" id="28930"/>
    <lineage>
        <taxon>Eukaryota</taxon>
        <taxon>Viridiplantae</taxon>
        <taxon>Streptophyta</taxon>
        <taxon>Embryophyta</taxon>
        <taxon>Tracheophyta</taxon>
        <taxon>Spermatophyta</taxon>
        <taxon>Magnoliopsida</taxon>
        <taxon>eudicotyledons</taxon>
        <taxon>Gunneridae</taxon>
        <taxon>Pentapetalae</taxon>
        <taxon>rosids</taxon>
        <taxon>fabids</taxon>
        <taxon>Fagales</taxon>
        <taxon>Fagaceae</taxon>
        <taxon>Fagus</taxon>
    </lineage>
</organism>
<dbReference type="PANTHER" id="PTHR48475:SF2">
    <property type="entry name" value="RIBONUCLEASE H"/>
    <property type="match status" value="1"/>
</dbReference>
<dbReference type="Pfam" id="PF00078">
    <property type="entry name" value="RVT_1"/>
    <property type="match status" value="1"/>
</dbReference>
<dbReference type="Gene3D" id="3.30.70.270">
    <property type="match status" value="1"/>
</dbReference>
<keyword evidence="1" id="KW-0233">DNA recombination</keyword>
<dbReference type="InterPro" id="IPR043502">
    <property type="entry name" value="DNA/RNA_pol_sf"/>
</dbReference>
<evidence type="ECO:0000256" key="1">
    <source>
        <dbReference type="ARBA" id="ARBA00023172"/>
    </source>
</evidence>
<feature type="region of interest" description="Disordered" evidence="2">
    <location>
        <begin position="322"/>
        <end position="343"/>
    </location>
</feature>